<evidence type="ECO:0000313" key="2">
    <source>
        <dbReference type="EMBL" id="PRQ54727.1"/>
    </source>
</evidence>
<evidence type="ECO:0000313" key="3">
    <source>
        <dbReference type="Proteomes" id="UP000238479"/>
    </source>
</evidence>
<dbReference type="AlphaFoldDB" id="A0A2P6S7R5"/>
<dbReference type="Proteomes" id="UP000238479">
    <property type="component" value="Chromosome 1"/>
</dbReference>
<evidence type="ECO:0000256" key="1">
    <source>
        <dbReference type="SAM" id="Coils"/>
    </source>
</evidence>
<name>A0A2P6S7R5_ROSCH</name>
<protein>
    <submittedName>
        <fullName evidence="2">Uncharacterized protein</fullName>
    </submittedName>
</protein>
<dbReference type="EMBL" id="PDCK01000039">
    <property type="protein sequence ID" value="PRQ54727.1"/>
    <property type="molecule type" value="Genomic_DNA"/>
</dbReference>
<dbReference type="Gramene" id="PRQ54727">
    <property type="protein sequence ID" value="PRQ54727"/>
    <property type="gene ID" value="RchiOBHm_Chr1g0316891"/>
</dbReference>
<reference evidence="2 3" key="1">
    <citation type="journal article" date="2018" name="Nat. Genet.">
        <title>The Rosa genome provides new insights in the design of modern roses.</title>
        <authorList>
            <person name="Bendahmane M."/>
        </authorList>
    </citation>
    <scope>NUCLEOTIDE SEQUENCE [LARGE SCALE GENOMIC DNA]</scope>
    <source>
        <strain evidence="3">cv. Old Blush</strain>
    </source>
</reference>
<keyword evidence="3" id="KW-1185">Reference proteome</keyword>
<comment type="caution">
    <text evidence="2">The sequence shown here is derived from an EMBL/GenBank/DDBJ whole genome shotgun (WGS) entry which is preliminary data.</text>
</comment>
<gene>
    <name evidence="2" type="ORF">RchiOBHm_Chr1g0316891</name>
</gene>
<proteinExistence type="predicted"/>
<sequence>MSAAEETGTMDEEVLRLKEQLSQCELQRELLQTEKESWMAKERLVTQEKEAAEEKLRAFIEATSSARSEFEKKRKTLKEALETKKKSVHQLRKAIKEFLARPDVSYMGKQTPVMAKFDGLIAEIRKKKMCLQAETDKVDKLHSEILEKRDNLFAFLKTCVKNSEITDYVKPVLRLHYDAYVDTLKTEDDDCEMLRKYVHFILQPFVRLDFKSPISAAMSKFFNFFLTKESNKDAEHKHPVRDDDESEHPDEASIGRKLLDFIIT</sequence>
<organism evidence="2 3">
    <name type="scientific">Rosa chinensis</name>
    <name type="common">China rose</name>
    <dbReference type="NCBI Taxonomy" id="74649"/>
    <lineage>
        <taxon>Eukaryota</taxon>
        <taxon>Viridiplantae</taxon>
        <taxon>Streptophyta</taxon>
        <taxon>Embryophyta</taxon>
        <taxon>Tracheophyta</taxon>
        <taxon>Spermatophyta</taxon>
        <taxon>Magnoliopsida</taxon>
        <taxon>eudicotyledons</taxon>
        <taxon>Gunneridae</taxon>
        <taxon>Pentapetalae</taxon>
        <taxon>rosids</taxon>
        <taxon>fabids</taxon>
        <taxon>Rosales</taxon>
        <taxon>Rosaceae</taxon>
        <taxon>Rosoideae</taxon>
        <taxon>Rosoideae incertae sedis</taxon>
        <taxon>Rosa</taxon>
    </lineage>
</organism>
<feature type="coiled-coil region" evidence="1">
    <location>
        <begin position="67"/>
        <end position="94"/>
    </location>
</feature>
<keyword evidence="1" id="KW-0175">Coiled coil</keyword>
<accession>A0A2P6S7R5</accession>